<keyword evidence="1" id="KW-0732">Signal</keyword>
<dbReference type="Proteomes" id="UP000799757">
    <property type="component" value="Unassembled WGS sequence"/>
</dbReference>
<evidence type="ECO:0008006" key="4">
    <source>
        <dbReference type="Google" id="ProtNLM"/>
    </source>
</evidence>
<keyword evidence="3" id="KW-1185">Reference proteome</keyword>
<dbReference type="EMBL" id="MU002390">
    <property type="protein sequence ID" value="KAF2786897.1"/>
    <property type="molecule type" value="Genomic_DNA"/>
</dbReference>
<reference evidence="2" key="1">
    <citation type="journal article" date="2020" name="Stud. Mycol.">
        <title>101 Dothideomycetes genomes: a test case for predicting lifestyles and emergence of pathogens.</title>
        <authorList>
            <person name="Haridas S."/>
            <person name="Albert R."/>
            <person name="Binder M."/>
            <person name="Bloem J."/>
            <person name="Labutti K."/>
            <person name="Salamov A."/>
            <person name="Andreopoulos B."/>
            <person name="Baker S."/>
            <person name="Barry K."/>
            <person name="Bills G."/>
            <person name="Bluhm B."/>
            <person name="Cannon C."/>
            <person name="Castanera R."/>
            <person name="Culley D."/>
            <person name="Daum C."/>
            <person name="Ezra D."/>
            <person name="Gonzalez J."/>
            <person name="Henrissat B."/>
            <person name="Kuo A."/>
            <person name="Liang C."/>
            <person name="Lipzen A."/>
            <person name="Lutzoni F."/>
            <person name="Magnuson J."/>
            <person name="Mondo S."/>
            <person name="Nolan M."/>
            <person name="Ohm R."/>
            <person name="Pangilinan J."/>
            <person name="Park H.-J."/>
            <person name="Ramirez L."/>
            <person name="Alfaro M."/>
            <person name="Sun H."/>
            <person name="Tritt A."/>
            <person name="Yoshinaga Y."/>
            <person name="Zwiers L.-H."/>
            <person name="Turgeon B."/>
            <person name="Goodwin S."/>
            <person name="Spatafora J."/>
            <person name="Crous P."/>
            <person name="Grigoriev I."/>
        </authorList>
    </citation>
    <scope>NUCLEOTIDE SEQUENCE</scope>
    <source>
        <strain evidence="2">CBS 109.77</strain>
    </source>
</reference>
<name>A0A6A6WSX3_9PLEO</name>
<protein>
    <recommendedName>
        <fullName evidence="4">Lytic polysaccharide monooxygenase</fullName>
    </recommendedName>
</protein>
<organism evidence="2 3">
    <name type="scientific">Melanomma pulvis-pyrius CBS 109.77</name>
    <dbReference type="NCBI Taxonomy" id="1314802"/>
    <lineage>
        <taxon>Eukaryota</taxon>
        <taxon>Fungi</taxon>
        <taxon>Dikarya</taxon>
        <taxon>Ascomycota</taxon>
        <taxon>Pezizomycotina</taxon>
        <taxon>Dothideomycetes</taxon>
        <taxon>Pleosporomycetidae</taxon>
        <taxon>Pleosporales</taxon>
        <taxon>Melanommataceae</taxon>
        <taxon>Melanomma</taxon>
    </lineage>
</organism>
<evidence type="ECO:0000313" key="3">
    <source>
        <dbReference type="Proteomes" id="UP000799757"/>
    </source>
</evidence>
<accession>A0A6A6WSX3</accession>
<evidence type="ECO:0000256" key="1">
    <source>
        <dbReference type="SAM" id="SignalP"/>
    </source>
</evidence>
<dbReference type="OrthoDB" id="3792779at2759"/>
<feature type="signal peptide" evidence="1">
    <location>
        <begin position="1"/>
        <end position="22"/>
    </location>
</feature>
<dbReference type="AlphaFoldDB" id="A0A6A6WSX3"/>
<sequence>MWMPTSPLVLAAFLSTVGLVSADHILSFPFVDQGEAGEVSDEWKDFHGQVMDVSNGLTTYSVGCASNPCDGWENLPDFTYTVIIGPNTWDMKYSDEPILSTHTACTFLGSPITQASCEMTNTGHIRTHSLGYEHHFMVPNETGLDKIRTATLTIIDGTAVPSRPYVSASVSTTSTTSTTVGAASGSVSSTAKAQRTAAAVAPWVLGAGVAAGAVLGV</sequence>
<feature type="chain" id="PRO_5025638106" description="Lytic polysaccharide monooxygenase" evidence="1">
    <location>
        <begin position="23"/>
        <end position="217"/>
    </location>
</feature>
<evidence type="ECO:0000313" key="2">
    <source>
        <dbReference type="EMBL" id="KAF2786897.1"/>
    </source>
</evidence>
<gene>
    <name evidence="2" type="ORF">K505DRAFT_330028</name>
</gene>
<proteinExistence type="predicted"/>